<comment type="caution">
    <text evidence="4">The sequence shown here is derived from an EMBL/GenBank/DDBJ whole genome shotgun (WGS) entry which is preliminary data.</text>
</comment>
<dbReference type="FunFam" id="3.40.33.10:FF:000004">
    <property type="entry name" value="CAP, cysteine-rich secretory protein, antigen 5"/>
    <property type="match status" value="1"/>
</dbReference>
<keyword evidence="2" id="KW-0611">Plant defense</keyword>
<proteinExistence type="predicted"/>
<dbReference type="STRING" id="29655.A0A0K9NZS8"/>
<evidence type="ECO:0000256" key="1">
    <source>
        <dbReference type="ARBA" id="ARBA00003143"/>
    </source>
</evidence>
<dbReference type="CDD" id="cd05381">
    <property type="entry name" value="CAP_PR-1"/>
    <property type="match status" value="1"/>
</dbReference>
<dbReference type="PANTHER" id="PTHR10334">
    <property type="entry name" value="CYSTEINE-RICH SECRETORY PROTEIN-RELATED"/>
    <property type="match status" value="1"/>
</dbReference>
<dbReference type="Pfam" id="PF00188">
    <property type="entry name" value="CAP"/>
    <property type="match status" value="1"/>
</dbReference>
<dbReference type="SMART" id="SM00198">
    <property type="entry name" value="SCP"/>
    <property type="match status" value="1"/>
</dbReference>
<organism evidence="4 5">
    <name type="scientific">Zostera marina</name>
    <name type="common">Eelgrass</name>
    <dbReference type="NCBI Taxonomy" id="29655"/>
    <lineage>
        <taxon>Eukaryota</taxon>
        <taxon>Viridiplantae</taxon>
        <taxon>Streptophyta</taxon>
        <taxon>Embryophyta</taxon>
        <taxon>Tracheophyta</taxon>
        <taxon>Spermatophyta</taxon>
        <taxon>Magnoliopsida</taxon>
        <taxon>Liliopsida</taxon>
        <taxon>Zosteraceae</taxon>
        <taxon>Zostera</taxon>
    </lineage>
</organism>
<dbReference type="InterPro" id="IPR035940">
    <property type="entry name" value="CAP_sf"/>
</dbReference>
<evidence type="ECO:0000313" key="5">
    <source>
        <dbReference type="Proteomes" id="UP000036987"/>
    </source>
</evidence>
<dbReference type="AlphaFoldDB" id="A0A0K9NZS8"/>
<dbReference type="PROSITE" id="PS01009">
    <property type="entry name" value="CRISP_1"/>
    <property type="match status" value="1"/>
</dbReference>
<dbReference type="PRINTS" id="PR00837">
    <property type="entry name" value="V5TPXLIKE"/>
</dbReference>
<dbReference type="Gene3D" id="3.40.33.10">
    <property type="entry name" value="CAP"/>
    <property type="match status" value="1"/>
</dbReference>
<dbReference type="SUPFAM" id="SSF55797">
    <property type="entry name" value="PR-1-like"/>
    <property type="match status" value="1"/>
</dbReference>
<dbReference type="Proteomes" id="UP000036987">
    <property type="component" value="Unassembled WGS sequence"/>
</dbReference>
<comment type="function">
    <text evidence="1">Probably involved in the defense reaction of plants against pathogens.</text>
</comment>
<dbReference type="InterPro" id="IPR002413">
    <property type="entry name" value="V5_allergen-like"/>
</dbReference>
<keyword evidence="2" id="KW-0568">Pathogenesis-related protein</keyword>
<reference evidence="5" key="1">
    <citation type="journal article" date="2016" name="Nature">
        <title>The genome of the seagrass Zostera marina reveals angiosperm adaptation to the sea.</title>
        <authorList>
            <person name="Olsen J.L."/>
            <person name="Rouze P."/>
            <person name="Verhelst B."/>
            <person name="Lin Y.-C."/>
            <person name="Bayer T."/>
            <person name="Collen J."/>
            <person name="Dattolo E."/>
            <person name="De Paoli E."/>
            <person name="Dittami S."/>
            <person name="Maumus F."/>
            <person name="Michel G."/>
            <person name="Kersting A."/>
            <person name="Lauritano C."/>
            <person name="Lohaus R."/>
            <person name="Toepel M."/>
            <person name="Tonon T."/>
            <person name="Vanneste K."/>
            <person name="Amirebrahimi M."/>
            <person name="Brakel J."/>
            <person name="Bostroem C."/>
            <person name="Chovatia M."/>
            <person name="Grimwood J."/>
            <person name="Jenkins J.W."/>
            <person name="Jueterbock A."/>
            <person name="Mraz A."/>
            <person name="Stam W.T."/>
            <person name="Tice H."/>
            <person name="Bornberg-Bauer E."/>
            <person name="Green P.J."/>
            <person name="Pearson G.A."/>
            <person name="Procaccini G."/>
            <person name="Duarte C.M."/>
            <person name="Schmutz J."/>
            <person name="Reusch T.B.H."/>
            <person name="Van de Peer Y."/>
        </authorList>
    </citation>
    <scope>NUCLEOTIDE SEQUENCE [LARGE SCALE GENOMIC DNA]</scope>
    <source>
        <strain evidence="5">cv. Finnish</strain>
    </source>
</reference>
<keyword evidence="5" id="KW-1185">Reference proteome</keyword>
<dbReference type="InterPro" id="IPR014044">
    <property type="entry name" value="CAP_dom"/>
</dbReference>
<dbReference type="EMBL" id="LFYR01001488">
    <property type="protein sequence ID" value="KMZ61465.1"/>
    <property type="molecule type" value="Genomic_DNA"/>
</dbReference>
<evidence type="ECO:0000259" key="3">
    <source>
        <dbReference type="SMART" id="SM00198"/>
    </source>
</evidence>
<dbReference type="PRINTS" id="PR00838">
    <property type="entry name" value="V5ALLERGEN"/>
</dbReference>
<evidence type="ECO:0000256" key="2">
    <source>
        <dbReference type="ARBA" id="ARBA00023265"/>
    </source>
</evidence>
<dbReference type="InterPro" id="IPR018244">
    <property type="entry name" value="Allrgn_V5/Tpx1_CS"/>
</dbReference>
<dbReference type="OrthoDB" id="337038at2759"/>
<dbReference type="PROSITE" id="PS01010">
    <property type="entry name" value="CRISP_2"/>
    <property type="match status" value="1"/>
</dbReference>
<accession>A0A0K9NZS8</accession>
<name>A0A0K9NZS8_ZOSMR</name>
<evidence type="ECO:0000313" key="4">
    <source>
        <dbReference type="EMBL" id="KMZ61465.1"/>
    </source>
</evidence>
<dbReference type="GO" id="GO:0005615">
    <property type="term" value="C:extracellular space"/>
    <property type="evidence" value="ECO:0000318"/>
    <property type="project" value="GO_Central"/>
</dbReference>
<feature type="domain" description="SCP" evidence="3">
    <location>
        <begin position="11"/>
        <end position="147"/>
    </location>
</feature>
<sequence length="151" mass="17340">MVVLARDDTSGSAWDFLVPHNVARAQLGIPPLIWDLSLVGYAQWYAHVRKEDCLLEHSNYRSVHFGENVFQGDRGYAWTAEDAVNDWINEVRFYNYFSNTCIDGKDCGHYTQVMWRQTMRVGCARVECYNGGVFITCNYSPPGNIDGQRPY</sequence>
<dbReference type="InterPro" id="IPR001283">
    <property type="entry name" value="CRISP-related"/>
</dbReference>
<protein>
    <submittedName>
        <fullName evidence="4">Cysteine-rich secretory protein</fullName>
    </submittedName>
</protein>
<gene>
    <name evidence="4" type="ORF">ZOSMA_52G01160</name>
</gene>